<dbReference type="AlphaFoldDB" id="A0A8T4IA04"/>
<keyword evidence="3" id="KW-0808">Transferase</keyword>
<dbReference type="InterPro" id="IPR003594">
    <property type="entry name" value="HATPase_dom"/>
</dbReference>
<evidence type="ECO:0000256" key="1">
    <source>
        <dbReference type="ARBA" id="ARBA00000085"/>
    </source>
</evidence>
<keyword evidence="7" id="KW-0902">Two-component regulatory system</keyword>
<evidence type="ECO:0000259" key="9">
    <source>
        <dbReference type="PROSITE" id="PS50109"/>
    </source>
</evidence>
<dbReference type="GO" id="GO:0004673">
    <property type="term" value="F:protein histidine kinase activity"/>
    <property type="evidence" value="ECO:0007669"/>
    <property type="project" value="UniProtKB-EC"/>
</dbReference>
<dbReference type="Proteomes" id="UP000676996">
    <property type="component" value="Unassembled WGS sequence"/>
</dbReference>
<comment type="caution">
    <text evidence="10">The sequence shown here is derived from an EMBL/GenBank/DDBJ whole genome shotgun (WGS) entry which is preliminary data.</text>
</comment>
<keyword evidence="5 10" id="KW-0418">Kinase</keyword>
<dbReference type="Pfam" id="PF02518">
    <property type="entry name" value="HATPase_c"/>
    <property type="match status" value="1"/>
</dbReference>
<dbReference type="PANTHER" id="PTHR43065">
    <property type="entry name" value="SENSOR HISTIDINE KINASE"/>
    <property type="match status" value="1"/>
</dbReference>
<evidence type="ECO:0000256" key="6">
    <source>
        <dbReference type="ARBA" id="ARBA00022840"/>
    </source>
</evidence>
<evidence type="ECO:0000256" key="5">
    <source>
        <dbReference type="ARBA" id="ARBA00022777"/>
    </source>
</evidence>
<name>A0A8T4IA04_9SPHN</name>
<dbReference type="InterPro" id="IPR036890">
    <property type="entry name" value="HATPase_C_sf"/>
</dbReference>
<sequence length="391" mass="42513">MASKRRMRALLRAAGLVISGGTTAFAWSQGFWGLCTASVLIWLWLSALNWLAASPAPIKSAPTPSAPTDISVNRLLLDAAPTPMVAIRGGRAHALNRAARLLFATDDRILPAPDELIDPDCSHFRDEGRHWRIDRVTLDGMAAKAVVITLIDVEREDRAAEARATTEVMQVLGHELLNGLAPIVSLSESGLSLLDRPEIDPALLREILGTLARLAEGLQRFTEAYRTLARLPAPLLRPVAVRQIADDMSRLFAVQWPQVRFVVQVDRDVTISLDRDQIGQALWALLQNAAEAERSAHENGADVLLSFRASAANLEIEISDNGKGIEPECSERIFRPFFSTKTEGSGVGLSLAQQIIHAHGGSLTLERSERTTFRASVPIVQLSPSTAKAPA</sequence>
<proteinExistence type="predicted"/>
<dbReference type="SMART" id="SM00387">
    <property type="entry name" value="HATPase_c"/>
    <property type="match status" value="1"/>
</dbReference>
<evidence type="ECO:0000313" key="10">
    <source>
        <dbReference type="EMBL" id="MBR0551201.1"/>
    </source>
</evidence>
<keyword evidence="8" id="KW-1133">Transmembrane helix</keyword>
<feature type="domain" description="Histidine kinase" evidence="9">
    <location>
        <begin position="171"/>
        <end position="381"/>
    </location>
</feature>
<reference evidence="10" key="1">
    <citation type="submission" date="2021-04" db="EMBL/GenBank/DDBJ databases">
        <title>Ouciella asimina sp. nov., isolated from the surface seawater in the hydrothermal field of Okinawa Trough.</title>
        <authorList>
            <person name="Shuang W."/>
        </authorList>
    </citation>
    <scope>NUCLEOTIDE SEQUENCE</scope>
    <source>
        <strain evidence="10">LXI357</strain>
    </source>
</reference>
<organism evidence="10 11">
    <name type="scientific">Stakelama marina</name>
    <dbReference type="NCBI Taxonomy" id="2826939"/>
    <lineage>
        <taxon>Bacteria</taxon>
        <taxon>Pseudomonadati</taxon>
        <taxon>Pseudomonadota</taxon>
        <taxon>Alphaproteobacteria</taxon>
        <taxon>Sphingomonadales</taxon>
        <taxon>Sphingomonadaceae</taxon>
        <taxon>Stakelama</taxon>
    </lineage>
</organism>
<dbReference type="GO" id="GO:0005524">
    <property type="term" value="F:ATP binding"/>
    <property type="evidence" value="ECO:0007669"/>
    <property type="project" value="UniProtKB-KW"/>
</dbReference>
<dbReference type="PROSITE" id="PS50109">
    <property type="entry name" value="HIS_KIN"/>
    <property type="match status" value="1"/>
</dbReference>
<dbReference type="EC" id="2.7.13.3" evidence="2"/>
<dbReference type="InterPro" id="IPR005467">
    <property type="entry name" value="His_kinase_dom"/>
</dbReference>
<dbReference type="PANTHER" id="PTHR43065:SF46">
    <property type="entry name" value="C4-DICARBOXYLATE TRANSPORT SENSOR PROTEIN DCTB"/>
    <property type="match status" value="1"/>
</dbReference>
<dbReference type="InterPro" id="IPR004358">
    <property type="entry name" value="Sig_transdc_His_kin-like_C"/>
</dbReference>
<evidence type="ECO:0000256" key="7">
    <source>
        <dbReference type="ARBA" id="ARBA00023012"/>
    </source>
</evidence>
<evidence type="ECO:0000256" key="4">
    <source>
        <dbReference type="ARBA" id="ARBA00022741"/>
    </source>
</evidence>
<dbReference type="Gene3D" id="3.30.565.10">
    <property type="entry name" value="Histidine kinase-like ATPase, C-terminal domain"/>
    <property type="match status" value="1"/>
</dbReference>
<dbReference type="SUPFAM" id="SSF55874">
    <property type="entry name" value="ATPase domain of HSP90 chaperone/DNA topoisomerase II/histidine kinase"/>
    <property type="match status" value="1"/>
</dbReference>
<keyword evidence="11" id="KW-1185">Reference proteome</keyword>
<feature type="transmembrane region" description="Helical" evidence="8">
    <location>
        <begin position="30"/>
        <end position="52"/>
    </location>
</feature>
<dbReference type="EMBL" id="JAGRQC010000001">
    <property type="protein sequence ID" value="MBR0551201.1"/>
    <property type="molecule type" value="Genomic_DNA"/>
</dbReference>
<keyword evidence="8" id="KW-0472">Membrane</keyword>
<keyword evidence="8" id="KW-0812">Transmembrane</keyword>
<evidence type="ECO:0000256" key="2">
    <source>
        <dbReference type="ARBA" id="ARBA00012438"/>
    </source>
</evidence>
<dbReference type="PRINTS" id="PR00344">
    <property type="entry name" value="BCTRLSENSOR"/>
</dbReference>
<protein>
    <recommendedName>
        <fullName evidence="2">histidine kinase</fullName>
        <ecNumber evidence="2">2.7.13.3</ecNumber>
    </recommendedName>
</protein>
<dbReference type="GO" id="GO:0000160">
    <property type="term" value="P:phosphorelay signal transduction system"/>
    <property type="evidence" value="ECO:0007669"/>
    <property type="project" value="UniProtKB-KW"/>
</dbReference>
<evidence type="ECO:0000256" key="8">
    <source>
        <dbReference type="SAM" id="Phobius"/>
    </source>
</evidence>
<evidence type="ECO:0000313" key="11">
    <source>
        <dbReference type="Proteomes" id="UP000676996"/>
    </source>
</evidence>
<comment type="catalytic activity">
    <reaction evidence="1">
        <text>ATP + protein L-histidine = ADP + protein N-phospho-L-histidine.</text>
        <dbReference type="EC" id="2.7.13.3"/>
    </reaction>
</comment>
<gene>
    <name evidence="10" type="ORF">J7S20_01635</name>
</gene>
<keyword evidence="4" id="KW-0547">Nucleotide-binding</keyword>
<keyword evidence="6" id="KW-0067">ATP-binding</keyword>
<accession>A0A8T4IA04</accession>
<evidence type="ECO:0000256" key="3">
    <source>
        <dbReference type="ARBA" id="ARBA00022679"/>
    </source>
</evidence>